<dbReference type="CDD" id="cd00452">
    <property type="entry name" value="KDPG_aldolase"/>
    <property type="match status" value="1"/>
</dbReference>
<dbReference type="InterPro" id="IPR013785">
    <property type="entry name" value="Aldolase_TIM"/>
</dbReference>
<dbReference type="InterPro" id="IPR000887">
    <property type="entry name" value="Aldlse_KDPG_KHG"/>
</dbReference>
<protein>
    <submittedName>
        <fullName evidence="6">2-dehydro-3-deoxyphosphogalactonate aldolase</fullName>
    </submittedName>
</protein>
<reference evidence="6 7" key="1">
    <citation type="submission" date="2019-02" db="EMBL/GenBank/DDBJ databases">
        <title>Investigation of anaerobic lignin degradation for improved lignocellulosic biofuels.</title>
        <authorList>
            <person name="Deangelis K."/>
        </authorList>
    </citation>
    <scope>NUCLEOTIDE SEQUENCE [LARGE SCALE GENOMIC DNA]</scope>
    <source>
        <strain evidence="6 7">159R</strain>
    </source>
</reference>
<evidence type="ECO:0000256" key="4">
    <source>
        <dbReference type="ARBA" id="ARBA00023239"/>
    </source>
</evidence>
<comment type="pathway">
    <text evidence="1">Carbohydrate acid metabolism.</text>
</comment>
<comment type="similarity">
    <text evidence="2">Belongs to the KHG/KDPG aldolase family.</text>
</comment>
<name>A0A4R1NGT8_9GAMM</name>
<evidence type="ECO:0000256" key="3">
    <source>
        <dbReference type="ARBA" id="ARBA00011233"/>
    </source>
</evidence>
<sequence length="195" mass="20480">MLFNGKVIAILRGISPADAIDHVTGLLDNGITDVEIPANSPDWAQSIRDIKRHFGLQVNLGAGTIVTAALVEACAQAGADYVLTPNLDEKVVLACGRHGLKTCIGVYTSTEIFAAGALGVNALKIFPAAALPANWPQLIKGPLSHAIPFCAVGGIDENNMADYLRYYDSVGIGSALYRPGQPPSLTRRRAAALMG</sequence>
<keyword evidence="4" id="KW-0456">Lyase</keyword>
<dbReference type="AlphaFoldDB" id="A0A4R1NGT8"/>
<dbReference type="PANTHER" id="PTHR30246">
    <property type="entry name" value="2-KETO-3-DEOXY-6-PHOSPHOGLUCONATE ALDOLASE"/>
    <property type="match status" value="1"/>
</dbReference>
<organism evidence="6 7">
    <name type="scientific">Sodalis ligni</name>
    <dbReference type="NCBI Taxonomy" id="2697027"/>
    <lineage>
        <taxon>Bacteria</taxon>
        <taxon>Pseudomonadati</taxon>
        <taxon>Pseudomonadota</taxon>
        <taxon>Gammaproteobacteria</taxon>
        <taxon>Enterobacterales</taxon>
        <taxon>Bruguierivoracaceae</taxon>
        <taxon>Sodalis</taxon>
    </lineage>
</organism>
<dbReference type="EMBL" id="SJOI01000001">
    <property type="protein sequence ID" value="TCL06247.1"/>
    <property type="molecule type" value="Genomic_DNA"/>
</dbReference>
<dbReference type="Proteomes" id="UP000294555">
    <property type="component" value="Unassembled WGS sequence"/>
</dbReference>
<dbReference type="RefSeq" id="WP_132925496.1">
    <property type="nucleotide sequence ID" value="NZ_SJOI01000001.1"/>
</dbReference>
<comment type="subunit">
    <text evidence="3">Homotrimer.</text>
</comment>
<evidence type="ECO:0000256" key="5">
    <source>
        <dbReference type="ARBA" id="ARBA00023277"/>
    </source>
</evidence>
<dbReference type="OrthoDB" id="8590323at2"/>
<dbReference type="Gene3D" id="3.20.20.70">
    <property type="entry name" value="Aldolase class I"/>
    <property type="match status" value="1"/>
</dbReference>
<proteinExistence type="inferred from homology"/>
<evidence type="ECO:0000256" key="2">
    <source>
        <dbReference type="ARBA" id="ARBA00006906"/>
    </source>
</evidence>
<accession>A0A4R1NGT8</accession>
<evidence type="ECO:0000256" key="1">
    <source>
        <dbReference type="ARBA" id="ARBA00004761"/>
    </source>
</evidence>
<keyword evidence="7" id="KW-1185">Reference proteome</keyword>
<dbReference type="SUPFAM" id="SSF51569">
    <property type="entry name" value="Aldolase"/>
    <property type="match status" value="1"/>
</dbReference>
<keyword evidence="5" id="KW-0119">Carbohydrate metabolism</keyword>
<dbReference type="Pfam" id="PF01081">
    <property type="entry name" value="Aldolase"/>
    <property type="match status" value="1"/>
</dbReference>
<evidence type="ECO:0000313" key="7">
    <source>
        <dbReference type="Proteomes" id="UP000294555"/>
    </source>
</evidence>
<evidence type="ECO:0000313" key="6">
    <source>
        <dbReference type="EMBL" id="TCL06247.1"/>
    </source>
</evidence>
<gene>
    <name evidence="6" type="ORF">EZJ58_4482</name>
</gene>
<comment type="caution">
    <text evidence="6">The sequence shown here is derived from an EMBL/GenBank/DDBJ whole genome shotgun (WGS) entry which is preliminary data.</text>
</comment>
<dbReference type="PANTHER" id="PTHR30246:SF1">
    <property type="entry name" value="2-DEHYDRO-3-DEOXY-6-PHOSPHOGALACTONATE ALDOLASE-RELATED"/>
    <property type="match status" value="1"/>
</dbReference>
<dbReference type="GO" id="GO:0016829">
    <property type="term" value="F:lyase activity"/>
    <property type="evidence" value="ECO:0007669"/>
    <property type="project" value="UniProtKB-KW"/>
</dbReference>